<reference evidence="4" key="2">
    <citation type="journal article" date="2011" name="Proc. Natl. Acad. Sci. U.S.A.">
        <title>Obligate biotrophy features unraveled by the genomic analysis of rust fungi.</title>
        <authorList>
            <person name="Duplessis S."/>
            <person name="Cuomo C.A."/>
            <person name="Lin Y.-C."/>
            <person name="Aerts A."/>
            <person name="Tisserant E."/>
            <person name="Veneault-Fourrey C."/>
            <person name="Joly D.L."/>
            <person name="Hacquard S."/>
            <person name="Amselem J."/>
            <person name="Cantarel B.L."/>
            <person name="Chiu R."/>
            <person name="Coutinho P.M."/>
            <person name="Feau N."/>
            <person name="Field M."/>
            <person name="Frey P."/>
            <person name="Gelhaye E."/>
            <person name="Goldberg J."/>
            <person name="Grabherr M.G."/>
            <person name="Kodira C.D."/>
            <person name="Kohler A."/>
            <person name="Kuees U."/>
            <person name="Lindquist E.A."/>
            <person name="Lucas S.M."/>
            <person name="Mago R."/>
            <person name="Mauceli E."/>
            <person name="Morin E."/>
            <person name="Murat C."/>
            <person name="Pangilinan J.L."/>
            <person name="Park R."/>
            <person name="Pearson M."/>
            <person name="Quesneville H."/>
            <person name="Rouhier N."/>
            <person name="Sakthikumar S."/>
            <person name="Salamov A.A."/>
            <person name="Schmutz J."/>
            <person name="Selles B."/>
            <person name="Shapiro H."/>
            <person name="Tanguay P."/>
            <person name="Tuskan G.A."/>
            <person name="Henrissat B."/>
            <person name="Van de Peer Y."/>
            <person name="Rouze P."/>
            <person name="Ellis J.G."/>
            <person name="Dodds P.N."/>
            <person name="Schein J.E."/>
            <person name="Zhong S."/>
            <person name="Hamelin R.C."/>
            <person name="Grigoriev I.V."/>
            <person name="Szabo L.J."/>
            <person name="Martin F."/>
        </authorList>
    </citation>
    <scope>NUCLEOTIDE SEQUENCE [LARGE SCALE GENOMIC DNA]</scope>
    <source>
        <strain evidence="4">CRL 75-36-700-3 / race SCCL</strain>
    </source>
</reference>
<evidence type="ECO:0000313" key="3">
    <source>
        <dbReference type="EMBL" id="EFP92811.2"/>
    </source>
</evidence>
<dbReference type="HOGENOM" id="CLU_011407_4_0_1"/>
<dbReference type="PANTHER" id="PTHR33096">
    <property type="entry name" value="CXC2 DOMAIN-CONTAINING PROTEIN"/>
    <property type="match status" value="1"/>
</dbReference>
<feature type="region of interest" description="Disordered" evidence="1">
    <location>
        <begin position="37"/>
        <end position="77"/>
    </location>
</feature>
<dbReference type="Proteomes" id="UP000008783">
    <property type="component" value="Unassembled WGS sequence"/>
</dbReference>
<protein>
    <recommendedName>
        <fullName evidence="2">CxC1-like cysteine cluster associated with KDZ transposases domain-containing protein</fullName>
    </recommendedName>
</protein>
<dbReference type="Pfam" id="PF18802">
    <property type="entry name" value="CxC1"/>
    <property type="match status" value="1"/>
</dbReference>
<organism evidence="3 4">
    <name type="scientific">Puccinia graminis f. sp. tritici (strain CRL 75-36-700-3 / race SCCL)</name>
    <name type="common">Black stem rust fungus</name>
    <dbReference type="NCBI Taxonomy" id="418459"/>
    <lineage>
        <taxon>Eukaryota</taxon>
        <taxon>Fungi</taxon>
        <taxon>Dikarya</taxon>
        <taxon>Basidiomycota</taxon>
        <taxon>Pucciniomycotina</taxon>
        <taxon>Pucciniomycetes</taxon>
        <taxon>Pucciniales</taxon>
        <taxon>Pucciniaceae</taxon>
        <taxon>Puccinia</taxon>
    </lineage>
</organism>
<dbReference type="EMBL" id="DS178373">
    <property type="protein sequence ID" value="EFP92811.2"/>
    <property type="molecule type" value="Genomic_DNA"/>
</dbReference>
<keyword evidence="4" id="KW-1185">Reference proteome</keyword>
<dbReference type="STRING" id="418459.E3L8D6"/>
<accession>E3L8D6</accession>
<evidence type="ECO:0000256" key="1">
    <source>
        <dbReference type="SAM" id="MobiDB-lite"/>
    </source>
</evidence>
<dbReference type="GeneID" id="10542524"/>
<evidence type="ECO:0000313" key="4">
    <source>
        <dbReference type="Proteomes" id="UP000008783"/>
    </source>
</evidence>
<gene>
    <name evidence="3" type="ORF">PGTG_18590</name>
</gene>
<evidence type="ECO:0000259" key="2">
    <source>
        <dbReference type="Pfam" id="PF18802"/>
    </source>
</evidence>
<feature type="domain" description="CxC1-like cysteine cluster associated with KDZ transposases" evidence="2">
    <location>
        <begin position="139"/>
        <end position="240"/>
    </location>
</feature>
<dbReference type="InterPro" id="IPR041320">
    <property type="entry name" value="CxC1"/>
</dbReference>
<dbReference type="InParanoid" id="E3L8D6"/>
<reference key="1">
    <citation type="submission" date="2007-01" db="EMBL/GenBank/DDBJ databases">
        <title>The Genome Sequence of Puccinia graminis f. sp. tritici Strain CRL 75-36-700-3.</title>
        <authorList>
            <consortium name="The Broad Institute Genome Sequencing Platform"/>
            <person name="Birren B."/>
            <person name="Lander E."/>
            <person name="Galagan J."/>
            <person name="Nusbaum C."/>
            <person name="Devon K."/>
            <person name="Cuomo C."/>
            <person name="Jaffe D."/>
            <person name="Butler J."/>
            <person name="Alvarez P."/>
            <person name="Gnerre S."/>
            <person name="Grabherr M."/>
            <person name="Mauceli E."/>
            <person name="Brockman W."/>
            <person name="Young S."/>
            <person name="LaButti K."/>
            <person name="Sykes S."/>
            <person name="DeCaprio D."/>
            <person name="Crawford M."/>
            <person name="Koehrsen M."/>
            <person name="Engels R."/>
            <person name="Montgomery P."/>
            <person name="Pearson M."/>
            <person name="Howarth C."/>
            <person name="Larson L."/>
            <person name="White J."/>
            <person name="Zeng Q."/>
            <person name="Kodira C."/>
            <person name="Yandava C."/>
            <person name="Alvarado L."/>
            <person name="O'Leary S."/>
            <person name="Szabo L."/>
            <person name="Dean R."/>
            <person name="Schein J."/>
        </authorList>
    </citation>
    <scope>NUCLEOTIDE SEQUENCE</scope>
    <source>
        <strain>CRL 75-36-700-3</strain>
    </source>
</reference>
<dbReference type="OrthoDB" id="2505730at2759"/>
<dbReference type="VEuPathDB" id="FungiDB:PGTG_18590"/>
<dbReference type="RefSeq" id="XP_003337230.2">
    <property type="nucleotide sequence ID" value="XM_003337182.2"/>
</dbReference>
<dbReference type="AlphaFoldDB" id="E3L8D6"/>
<dbReference type="PANTHER" id="PTHR33096:SF1">
    <property type="entry name" value="CXC1-LIKE CYSTEINE CLUSTER ASSOCIATED WITH KDZ TRANSPOSASES DOMAIN-CONTAINING PROTEIN"/>
    <property type="match status" value="1"/>
</dbReference>
<sequence>MAVKVYKDRVSGTLAQRLRRIQNAERIAATRARFLGQQSARRQREEQQQHQDQQTANDHMMDNPYEPNYGDNLGSNEHPSADLLDDDWITLDETNDDDLDRAIEADKERWRQEAQQFNWTSIIEQLHAVYMDLKDRTNNWAGQNAYSTFLNCRCLPHTMNSRLVDMVDITRQHRINFRFCPCTSDAVRLLQHGFLPASPIRPQTAFSLPLLIFHNHLWNNCHVGALPFTTALTEWLEPRSGRLFARKQKHAREMRKPFSAAVDLYRSLENKSTELVFKVLQFEPHDILATESCPACFGPRPPNAQDYPDSTRDKLIVCLDGNFQHRHHANASHDYRPLQTPRIFLKADEFEDMKLAIRNKEIELSPPTKADRCADSHKAADDKRNEATWKGCDDTGLMGCCCRHDSAIYMGNIFKSGEQRCLPIAIIKRLLSECGEERNIGILYDIGCSLDKYMSGRNLLQEHRHRIKFATSVFHAYVHNWVCQLDYHPRLNIGWGLSDGEGLERLWSYLSPLVSPLRYATRNHRLGSIAHRLKHHNTKGIRNLPYWLQRKYQAALKRRSEARSVISGLLEMPNPHSTTTTNYTQEFFIQQWKAQHEFQANHTEAEEERRIKKRLRGPEIFLATEEEVNDLLKDIAEHSDKLRKELDELTGEHNMGGVESDDESKLLLLLWSAKADLFVQAVQIRAEKRPIDDSKTIGTHLGTKLKEKIYKALNERRPAVKKYIDAFNRCYANYVAKFPNQKLSDAADYPLTYDDFITFDMDHRFWNDGLYYHCKAPWAVDCDVRAGITATLSLSRVQEEFQLLAQELCQSIGWGVSYYNRLSNSVAYLAGRISQLDLRQETGAGELAPDHVDQLTLGNFSPKHKYIVLKRDIRQRLVAHGAMMEEWSDKIIWLWERCQPLSNRGYISDWEKMIVNIQAGNPIGAETSAGVEEEMEETVLAVELDDGEDATDGDLMSATETG</sequence>
<dbReference type="KEGG" id="pgr:PGTG_18590"/>
<dbReference type="InterPro" id="IPR040521">
    <property type="entry name" value="KDZ"/>
</dbReference>
<name>E3L8D6_PUCGT</name>
<dbReference type="Pfam" id="PF18758">
    <property type="entry name" value="KDZ"/>
    <property type="match status" value="1"/>
</dbReference>
<proteinExistence type="predicted"/>